<reference evidence="1" key="1">
    <citation type="journal article" date="2014" name="Front. Microbiol.">
        <title>High frequency of phylogenetically diverse reductive dehalogenase-homologous genes in deep subseafloor sedimentary metagenomes.</title>
        <authorList>
            <person name="Kawai M."/>
            <person name="Futagami T."/>
            <person name="Toyoda A."/>
            <person name="Takaki Y."/>
            <person name="Nishi S."/>
            <person name="Hori S."/>
            <person name="Arai W."/>
            <person name="Tsubouchi T."/>
            <person name="Morono Y."/>
            <person name="Uchiyama I."/>
            <person name="Ito T."/>
            <person name="Fujiyama A."/>
            <person name="Inagaki F."/>
            <person name="Takami H."/>
        </authorList>
    </citation>
    <scope>NUCLEOTIDE SEQUENCE</scope>
    <source>
        <strain evidence="1">Expedition CK06-06</strain>
    </source>
</reference>
<proteinExistence type="predicted"/>
<name>X1LXB8_9ZZZZ</name>
<dbReference type="AlphaFoldDB" id="X1LXB8"/>
<dbReference type="EMBL" id="BARV01014853">
    <property type="protein sequence ID" value="GAI24012.1"/>
    <property type="molecule type" value="Genomic_DNA"/>
</dbReference>
<accession>X1LXB8</accession>
<evidence type="ECO:0000313" key="1">
    <source>
        <dbReference type="EMBL" id="GAI24012.1"/>
    </source>
</evidence>
<comment type="caution">
    <text evidence="1">The sequence shown here is derived from an EMBL/GenBank/DDBJ whole genome shotgun (WGS) entry which is preliminary data.</text>
</comment>
<organism evidence="1">
    <name type="scientific">marine sediment metagenome</name>
    <dbReference type="NCBI Taxonomy" id="412755"/>
    <lineage>
        <taxon>unclassified sequences</taxon>
        <taxon>metagenomes</taxon>
        <taxon>ecological metagenomes</taxon>
    </lineage>
</organism>
<gene>
    <name evidence="1" type="ORF">S06H3_25778</name>
</gene>
<sequence length="97" mass="11226">MAYFSWDWGEWRFDFPKETPVNPDIRILVKCAQCGGIIANPVMPTVPVSEVIISLNEALRKQHKEELRDFIPCCTKCHFPLRKVKIGSEIINVKHVF</sequence>
<protein>
    <submittedName>
        <fullName evidence="1">Uncharacterized protein</fullName>
    </submittedName>
</protein>